<dbReference type="SUPFAM" id="SSF57863">
    <property type="entry name" value="ArfGap/RecO-like zinc finger"/>
    <property type="match status" value="1"/>
</dbReference>
<evidence type="ECO:0000313" key="8">
    <source>
        <dbReference type="Proteomes" id="UP000027120"/>
    </source>
</evidence>
<evidence type="ECO:0000256" key="4">
    <source>
        <dbReference type="PROSITE-ProRule" id="PRU00288"/>
    </source>
</evidence>
<dbReference type="GO" id="GO:0005096">
    <property type="term" value="F:GTPase activator activity"/>
    <property type="evidence" value="ECO:0007669"/>
    <property type="project" value="InterPro"/>
</dbReference>
<dbReference type="SMART" id="SM00105">
    <property type="entry name" value="ArfGap"/>
    <property type="match status" value="1"/>
</dbReference>
<evidence type="ECO:0000256" key="3">
    <source>
        <dbReference type="ARBA" id="ARBA00022833"/>
    </source>
</evidence>
<accession>A0A067DYH0</accession>
<keyword evidence="2 4" id="KW-0863">Zinc-finger</keyword>
<dbReference type="STRING" id="2711.A0A067DYH0"/>
<feature type="region of interest" description="Disordered" evidence="5">
    <location>
        <begin position="447"/>
        <end position="488"/>
    </location>
</feature>
<keyword evidence="1" id="KW-0479">Metal-binding</keyword>
<gene>
    <name evidence="7" type="ORF">CISIN_1g005051mg</name>
</gene>
<evidence type="ECO:0000313" key="7">
    <source>
        <dbReference type="EMBL" id="KDO46635.1"/>
    </source>
</evidence>
<dbReference type="PRINTS" id="PR00405">
    <property type="entry name" value="REVINTRACTNG"/>
</dbReference>
<dbReference type="Gene3D" id="1.10.220.150">
    <property type="entry name" value="Arf GTPase activating protein"/>
    <property type="match status" value="1"/>
</dbReference>
<dbReference type="PaxDb" id="2711-XP_006484787.1"/>
<dbReference type="InterPro" id="IPR001164">
    <property type="entry name" value="ArfGAP_dom"/>
</dbReference>
<proteinExistence type="predicted"/>
<dbReference type="GO" id="GO:0008270">
    <property type="term" value="F:zinc ion binding"/>
    <property type="evidence" value="ECO:0007669"/>
    <property type="project" value="UniProtKB-KW"/>
</dbReference>
<feature type="region of interest" description="Disordered" evidence="5">
    <location>
        <begin position="220"/>
        <end position="252"/>
    </location>
</feature>
<evidence type="ECO:0000256" key="1">
    <source>
        <dbReference type="ARBA" id="ARBA00022723"/>
    </source>
</evidence>
<name>A0A067DYH0_CITSI</name>
<feature type="compositionally biased region" description="Polar residues" evidence="5">
    <location>
        <begin position="449"/>
        <end position="485"/>
    </location>
</feature>
<feature type="compositionally biased region" description="Basic and acidic residues" evidence="5">
    <location>
        <begin position="122"/>
        <end position="132"/>
    </location>
</feature>
<dbReference type="Proteomes" id="UP000027120">
    <property type="component" value="Unassembled WGS sequence"/>
</dbReference>
<dbReference type="AlphaFoldDB" id="A0A067DYH0"/>
<dbReference type="InterPro" id="IPR037278">
    <property type="entry name" value="ARFGAP/RecO"/>
</dbReference>
<protein>
    <recommendedName>
        <fullName evidence="6">Arf-GAP domain-containing protein</fullName>
    </recommendedName>
</protein>
<dbReference type="EMBL" id="KK785203">
    <property type="protein sequence ID" value="KDO46635.1"/>
    <property type="molecule type" value="Genomic_DNA"/>
</dbReference>
<feature type="domain" description="Arf-GAP" evidence="6">
    <location>
        <begin position="11"/>
        <end position="133"/>
    </location>
</feature>
<feature type="compositionally biased region" description="Low complexity" evidence="5">
    <location>
        <begin position="149"/>
        <end position="161"/>
    </location>
</feature>
<keyword evidence="8" id="KW-1185">Reference proteome</keyword>
<dbReference type="InterPro" id="IPR044820">
    <property type="entry name" value="AGD14-like"/>
</dbReference>
<feature type="region of interest" description="Disordered" evidence="5">
    <location>
        <begin position="122"/>
        <end position="162"/>
    </location>
</feature>
<sequence length="716" mass="77609">MGSRKEEERNEKIIRGLMKLPPNRRCINCNSLGPQYVCTNFWTFVCMTCSGIHREFTHRVKSVSMSKFTSQEVEALQNGGNQRAREIYLKDWDFQRQRLPDNSNVNKVRDFIKNVYVDRRYAGGKTPDKPPKDTQGLGSHLDESRRASSYHSYSQSPPYDYQYEDRRYGKLGAVLTRKPGSDRGHYVGKISSLVHSPGRMSEQMFEDRFANEGSCSRISDYSVSSGGDPFRPGAQSPNFQKDAGFNSPPVQLSRDVSSLKANFKRDVDGIPHPKRTTSLGSMGSFDSNSVSLKSCNSGGLTDVSEHDDQAAGAPLDKISTFPQSHGPVNYGGLDLFEAPVVPETVPSTAPPIDLFQLPETSAASVNMSEMSQASSVPSTNTYQPAQTSSPSSLNFFQITEQPSTAILNRNPQELSIPKNEGWATFDTPPSAASIPGTESLSHAMVPANEGSSVKSDQFPSSNTSMQWPAFQNSGANGPSPSSDPWSGNLHIVQAPAVATSAQVVSAASDPWPGNLHNGEAPAIATNMQSWNAFDDFTSHLPSEGFKPNSEPHVDAYMPSPTPDQYLAIVSQQETNDDGNPRVASHDGPPNMTVPSQADMGPSYNPSMFPLMGQMRTHATEHKSTNPFDFPCDSDLEQNNMFLDMSSLQAALPNAELPSPFLGGATQSWFPQNPVSPFVQAAAQGGLAYMSGQSPSAQLANIPTQEPVASVGGNPFA</sequence>
<feature type="region of interest" description="Disordered" evidence="5">
    <location>
        <begin position="264"/>
        <end position="283"/>
    </location>
</feature>
<reference evidence="7 8" key="1">
    <citation type="submission" date="2014-04" db="EMBL/GenBank/DDBJ databases">
        <authorList>
            <consortium name="International Citrus Genome Consortium"/>
            <person name="Gmitter F."/>
            <person name="Chen C."/>
            <person name="Farmerie W."/>
            <person name="Harkins T."/>
            <person name="Desany B."/>
            <person name="Mohiuddin M."/>
            <person name="Kodira C."/>
            <person name="Borodovsky M."/>
            <person name="Lomsadze A."/>
            <person name="Burns P."/>
            <person name="Jenkins J."/>
            <person name="Prochnik S."/>
            <person name="Shu S."/>
            <person name="Chapman J."/>
            <person name="Pitluck S."/>
            <person name="Schmutz J."/>
            <person name="Rokhsar D."/>
        </authorList>
    </citation>
    <scope>NUCLEOTIDE SEQUENCE</scope>
</reference>
<dbReference type="InterPro" id="IPR038508">
    <property type="entry name" value="ArfGAP_dom_sf"/>
</dbReference>
<keyword evidence="3" id="KW-0862">Zinc</keyword>
<dbReference type="SMR" id="A0A067DYH0"/>
<dbReference type="PROSITE" id="PS50115">
    <property type="entry name" value="ARFGAP"/>
    <property type="match status" value="1"/>
</dbReference>
<evidence type="ECO:0000256" key="5">
    <source>
        <dbReference type="SAM" id="MobiDB-lite"/>
    </source>
</evidence>
<dbReference type="eggNOG" id="KOG0702">
    <property type="taxonomic scope" value="Eukaryota"/>
</dbReference>
<dbReference type="FunFam" id="1.10.220.150:FF:000005">
    <property type="entry name" value="Arf-GAP domain and FG repeat-containing protein 1"/>
    <property type="match status" value="1"/>
</dbReference>
<organism evidence="7 8">
    <name type="scientific">Citrus sinensis</name>
    <name type="common">Sweet orange</name>
    <name type="synonym">Citrus aurantium var. sinensis</name>
    <dbReference type="NCBI Taxonomy" id="2711"/>
    <lineage>
        <taxon>Eukaryota</taxon>
        <taxon>Viridiplantae</taxon>
        <taxon>Streptophyta</taxon>
        <taxon>Embryophyta</taxon>
        <taxon>Tracheophyta</taxon>
        <taxon>Spermatophyta</taxon>
        <taxon>Magnoliopsida</taxon>
        <taxon>eudicotyledons</taxon>
        <taxon>Gunneridae</taxon>
        <taxon>Pentapetalae</taxon>
        <taxon>rosids</taxon>
        <taxon>malvids</taxon>
        <taxon>Sapindales</taxon>
        <taxon>Rutaceae</taxon>
        <taxon>Aurantioideae</taxon>
        <taxon>Citrus</taxon>
    </lineage>
</organism>
<dbReference type="CDD" id="cd08838">
    <property type="entry name" value="ArfGap_AGFG"/>
    <property type="match status" value="1"/>
</dbReference>
<evidence type="ECO:0000256" key="2">
    <source>
        <dbReference type="ARBA" id="ARBA00022771"/>
    </source>
</evidence>
<dbReference type="Pfam" id="PF01412">
    <property type="entry name" value="ArfGap"/>
    <property type="match status" value="1"/>
</dbReference>
<feature type="region of interest" description="Disordered" evidence="5">
    <location>
        <begin position="573"/>
        <end position="600"/>
    </location>
</feature>
<dbReference type="PANTHER" id="PTHR46085">
    <property type="entry name" value="ARFGAP/RECO-RELATED"/>
    <property type="match status" value="1"/>
</dbReference>
<dbReference type="PANTHER" id="PTHR46085:SF4">
    <property type="entry name" value="ADP-RIBOSYLATION FACTOR GTPASE-ACTIVATING PROTEIN AGD14-RELATED"/>
    <property type="match status" value="1"/>
</dbReference>
<evidence type="ECO:0000259" key="6">
    <source>
        <dbReference type="PROSITE" id="PS50115"/>
    </source>
</evidence>